<reference evidence="8 9" key="1">
    <citation type="submission" date="2022-06" db="EMBL/GenBank/DDBJ databases">
        <title>Halogeometricum sp. a new haloarchaeum isolate from saline soil.</title>
        <authorList>
            <person name="Strakova D."/>
            <person name="Galisteo C."/>
            <person name="Sanchez-Porro C."/>
            <person name="Ventosa A."/>
        </authorList>
    </citation>
    <scope>NUCLEOTIDE SEQUENCE [LARGE SCALE GENOMIC DNA]</scope>
    <source>
        <strain evidence="8 9">S1BR25-6</strain>
    </source>
</reference>
<dbReference type="SMART" id="SM00388">
    <property type="entry name" value="HisKA"/>
    <property type="match status" value="1"/>
</dbReference>
<dbReference type="CDD" id="cd00082">
    <property type="entry name" value="HisKA"/>
    <property type="match status" value="1"/>
</dbReference>
<dbReference type="InterPro" id="IPR036097">
    <property type="entry name" value="HisK_dim/P_sf"/>
</dbReference>
<name>A0ABU2GF86_9EURY</name>
<dbReference type="PANTHER" id="PTHR43711:SF1">
    <property type="entry name" value="HISTIDINE KINASE 1"/>
    <property type="match status" value="1"/>
</dbReference>
<proteinExistence type="predicted"/>
<dbReference type="PANTHER" id="PTHR43711">
    <property type="entry name" value="TWO-COMPONENT HISTIDINE KINASE"/>
    <property type="match status" value="1"/>
</dbReference>
<dbReference type="InterPro" id="IPR035965">
    <property type="entry name" value="PAS-like_dom_sf"/>
</dbReference>
<comment type="caution">
    <text evidence="8">The sequence shown here is derived from an EMBL/GenBank/DDBJ whole genome shotgun (WGS) entry which is preliminary data.</text>
</comment>
<dbReference type="EMBL" id="JAMQOP010000002">
    <property type="protein sequence ID" value="MDS0299467.1"/>
    <property type="molecule type" value="Genomic_DNA"/>
</dbReference>
<evidence type="ECO:0000256" key="3">
    <source>
        <dbReference type="ARBA" id="ARBA00022679"/>
    </source>
</evidence>
<dbReference type="PROSITE" id="PS50112">
    <property type="entry name" value="PAS"/>
    <property type="match status" value="1"/>
</dbReference>
<protein>
    <recommendedName>
        <fullName evidence="2">histidine kinase</fullName>
        <ecNumber evidence="2">2.7.13.3</ecNumber>
    </recommendedName>
</protein>
<dbReference type="Pfam" id="PF02518">
    <property type="entry name" value="HATPase_c"/>
    <property type="match status" value="1"/>
</dbReference>
<comment type="catalytic activity">
    <reaction evidence="1">
        <text>ATP + protein L-histidine = ADP + protein N-phospho-L-histidine.</text>
        <dbReference type="EC" id="2.7.13.3"/>
    </reaction>
</comment>
<dbReference type="Gene3D" id="3.30.565.10">
    <property type="entry name" value="Histidine kinase-like ATPase, C-terminal domain"/>
    <property type="match status" value="1"/>
</dbReference>
<dbReference type="SUPFAM" id="SSF47384">
    <property type="entry name" value="Homodimeric domain of signal transducing histidine kinase"/>
    <property type="match status" value="1"/>
</dbReference>
<dbReference type="Pfam" id="PF00989">
    <property type="entry name" value="PAS"/>
    <property type="match status" value="1"/>
</dbReference>
<gene>
    <name evidence="8" type="ORF">NDI76_12010</name>
</gene>
<dbReference type="InterPro" id="IPR036890">
    <property type="entry name" value="HATPase_C_sf"/>
</dbReference>
<accession>A0ABU2GF86</accession>
<keyword evidence="4 8" id="KW-0418">Kinase</keyword>
<keyword evidence="9" id="KW-1185">Reference proteome</keyword>
<dbReference type="InterPro" id="IPR000014">
    <property type="entry name" value="PAS"/>
</dbReference>
<evidence type="ECO:0000259" key="6">
    <source>
        <dbReference type="PROSITE" id="PS50109"/>
    </source>
</evidence>
<dbReference type="InterPro" id="IPR005467">
    <property type="entry name" value="His_kinase_dom"/>
</dbReference>
<keyword evidence="5" id="KW-0902">Two-component regulatory system</keyword>
<dbReference type="InterPro" id="IPR013767">
    <property type="entry name" value="PAS_fold"/>
</dbReference>
<dbReference type="InterPro" id="IPR003594">
    <property type="entry name" value="HATPase_dom"/>
</dbReference>
<evidence type="ECO:0000313" key="8">
    <source>
        <dbReference type="EMBL" id="MDS0299467.1"/>
    </source>
</evidence>
<sequence>MSDDGTISEIGPAAEERSDDDYRKLIERVVDAAVVLLDADGDVTTWNASARRLTGYDRTSARGADFDVVLNADIPATTLLEEADAAGRVEVDCVAHDADGEAYDAHVAVTSLEPDESAPGIPMSPSVTDDEGYATVVRDVTDYRSETRSLERRNERLTAFASSVSHDLRNPLSAALAQLDVARARYPDETHPHLDTAYQSLLRMNDRIDEALTLAREGARGVERTPVSLRETAERAWRVAGPERGTLRFDDPPETVSADEEGLCRLFENLFDNAETHAGDDAAVEIGGTGEGFYVADDGPGIAPDRRDSVFEYGVTGSADGTGLGLAIVTAVADAHDWRVGVDESETGGARFDVVFDRAANR</sequence>
<dbReference type="InterPro" id="IPR003661">
    <property type="entry name" value="HisK_dim/P_dom"/>
</dbReference>
<evidence type="ECO:0000313" key="9">
    <source>
        <dbReference type="Proteomes" id="UP001257060"/>
    </source>
</evidence>
<evidence type="ECO:0000256" key="1">
    <source>
        <dbReference type="ARBA" id="ARBA00000085"/>
    </source>
</evidence>
<keyword evidence="3" id="KW-0808">Transferase</keyword>
<evidence type="ECO:0000256" key="5">
    <source>
        <dbReference type="ARBA" id="ARBA00023012"/>
    </source>
</evidence>
<dbReference type="EC" id="2.7.13.3" evidence="2"/>
<dbReference type="NCBIfam" id="TIGR00229">
    <property type="entry name" value="sensory_box"/>
    <property type="match status" value="1"/>
</dbReference>
<dbReference type="RefSeq" id="WP_310924325.1">
    <property type="nucleotide sequence ID" value="NZ_JAMQOP010000002.1"/>
</dbReference>
<organism evidence="8 9">
    <name type="scientific">Halogeometricum salsisoli</name>
    <dbReference type="NCBI Taxonomy" id="2950536"/>
    <lineage>
        <taxon>Archaea</taxon>
        <taxon>Methanobacteriati</taxon>
        <taxon>Methanobacteriota</taxon>
        <taxon>Stenosarchaea group</taxon>
        <taxon>Halobacteria</taxon>
        <taxon>Halobacteriales</taxon>
        <taxon>Haloferacaceae</taxon>
        <taxon>Halogeometricum</taxon>
    </lineage>
</organism>
<evidence type="ECO:0000259" key="7">
    <source>
        <dbReference type="PROSITE" id="PS50112"/>
    </source>
</evidence>
<dbReference type="GO" id="GO:0016301">
    <property type="term" value="F:kinase activity"/>
    <property type="evidence" value="ECO:0007669"/>
    <property type="project" value="UniProtKB-KW"/>
</dbReference>
<evidence type="ECO:0000256" key="2">
    <source>
        <dbReference type="ARBA" id="ARBA00012438"/>
    </source>
</evidence>
<feature type="domain" description="Histidine kinase" evidence="6">
    <location>
        <begin position="163"/>
        <end position="360"/>
    </location>
</feature>
<feature type="domain" description="PAS" evidence="7">
    <location>
        <begin position="18"/>
        <end position="63"/>
    </location>
</feature>
<dbReference type="PROSITE" id="PS50109">
    <property type="entry name" value="HIS_KIN"/>
    <property type="match status" value="1"/>
</dbReference>
<dbReference type="SMART" id="SM00387">
    <property type="entry name" value="HATPase_c"/>
    <property type="match status" value="1"/>
</dbReference>
<dbReference type="Gene3D" id="3.30.450.20">
    <property type="entry name" value="PAS domain"/>
    <property type="match status" value="1"/>
</dbReference>
<evidence type="ECO:0000256" key="4">
    <source>
        <dbReference type="ARBA" id="ARBA00022777"/>
    </source>
</evidence>
<dbReference type="Gene3D" id="1.10.287.130">
    <property type="match status" value="1"/>
</dbReference>
<dbReference type="SUPFAM" id="SSF55785">
    <property type="entry name" value="PYP-like sensor domain (PAS domain)"/>
    <property type="match status" value="1"/>
</dbReference>
<dbReference type="Pfam" id="PF00512">
    <property type="entry name" value="HisKA"/>
    <property type="match status" value="1"/>
</dbReference>
<dbReference type="Proteomes" id="UP001257060">
    <property type="component" value="Unassembled WGS sequence"/>
</dbReference>
<dbReference type="SUPFAM" id="SSF55874">
    <property type="entry name" value="ATPase domain of HSP90 chaperone/DNA topoisomerase II/histidine kinase"/>
    <property type="match status" value="1"/>
</dbReference>
<dbReference type="InterPro" id="IPR050736">
    <property type="entry name" value="Sensor_HK_Regulatory"/>
</dbReference>